<dbReference type="GeneID" id="9101178"/>
<dbReference type="InterPro" id="IPR016340">
    <property type="entry name" value="Ribosomal_mL60"/>
</dbReference>
<keyword evidence="2" id="KW-1185">Reference proteome</keyword>
<dbReference type="Proteomes" id="UP000002059">
    <property type="component" value="Partially assembled WGS sequence"/>
</dbReference>
<gene>
    <name evidence="1" type="ORF">PAAG_00141</name>
</gene>
<sequence>MFKPTSPLMGGLLWYENDNSPDTTAPIALQPKLIAMTLPLPHITLLTKHPLYANRKIPWRLSAPQKARQRKRLRAVDKVVDTVSAALERKGMTSKAVTRWFAEMPREEEMLPKDKYTIFDRKEKKYRKGIHKLPKWTRVSQRVNPPGF</sequence>
<dbReference type="AlphaFoldDB" id="C1GNP6"/>
<evidence type="ECO:0000313" key="1">
    <source>
        <dbReference type="EMBL" id="EEH35818.2"/>
    </source>
</evidence>
<dbReference type="GO" id="GO:0005762">
    <property type="term" value="C:mitochondrial large ribosomal subunit"/>
    <property type="evidence" value="ECO:0007669"/>
    <property type="project" value="TreeGrafter"/>
</dbReference>
<dbReference type="PANTHER" id="PTHR28271:SF1">
    <property type="entry name" value="LARGE RIBOSOMAL SUBUNIT PROTEIN ML60"/>
    <property type="match status" value="1"/>
</dbReference>
<dbReference type="OrthoDB" id="2332379at2759"/>
<evidence type="ECO:0008006" key="3">
    <source>
        <dbReference type="Google" id="ProtNLM"/>
    </source>
</evidence>
<dbReference type="Pfam" id="PF09784">
    <property type="entry name" value="L31"/>
    <property type="match status" value="1"/>
</dbReference>
<evidence type="ECO:0000313" key="2">
    <source>
        <dbReference type="Proteomes" id="UP000002059"/>
    </source>
</evidence>
<accession>C1GNP6</accession>
<dbReference type="HOGENOM" id="CLU_141719_0_0_1"/>
<protein>
    <recommendedName>
        <fullName evidence="3">54S ribosomal protein L31, mitochondrial</fullName>
    </recommendedName>
</protein>
<dbReference type="PANTHER" id="PTHR28271">
    <property type="entry name" value="54S RIBOSOMAL PROTEIN L31, MITOCHONDRIAL"/>
    <property type="match status" value="1"/>
</dbReference>
<dbReference type="OMA" id="WYENDNS"/>
<proteinExistence type="predicted"/>
<dbReference type="VEuPathDB" id="FungiDB:PAAG_00141"/>
<dbReference type="KEGG" id="pbl:PAAG_00141"/>
<dbReference type="EMBL" id="KN293992">
    <property type="protein sequence ID" value="EEH35818.2"/>
    <property type="molecule type" value="Genomic_DNA"/>
</dbReference>
<reference evidence="1 2" key="1">
    <citation type="journal article" date="2011" name="PLoS Genet.">
        <title>Comparative genomic analysis of human fungal pathogens causing paracoccidioidomycosis.</title>
        <authorList>
            <person name="Desjardins C.A."/>
            <person name="Champion M.D."/>
            <person name="Holder J.W."/>
            <person name="Muszewska A."/>
            <person name="Goldberg J."/>
            <person name="Bailao A.M."/>
            <person name="Brigido M.M."/>
            <person name="Ferreira M.E."/>
            <person name="Garcia A.M."/>
            <person name="Grynberg M."/>
            <person name="Gujja S."/>
            <person name="Heiman D.I."/>
            <person name="Henn M.R."/>
            <person name="Kodira C.D."/>
            <person name="Leon-Narvaez H."/>
            <person name="Longo L.V."/>
            <person name="Ma L.J."/>
            <person name="Malavazi I."/>
            <person name="Matsuo A.L."/>
            <person name="Morais F.V."/>
            <person name="Pereira M."/>
            <person name="Rodriguez-Brito S."/>
            <person name="Sakthikumar S."/>
            <person name="Salem-Izacc S.M."/>
            <person name="Sykes S.M."/>
            <person name="Teixeira M.M."/>
            <person name="Vallejo M.C."/>
            <person name="Walter M.E."/>
            <person name="Yandava C."/>
            <person name="Young S."/>
            <person name="Zeng Q."/>
            <person name="Zucker J."/>
            <person name="Felipe M.S."/>
            <person name="Goldman G.H."/>
            <person name="Haas B.J."/>
            <person name="McEwen J.G."/>
            <person name="Nino-Vega G."/>
            <person name="Puccia R."/>
            <person name="San-Blas G."/>
            <person name="Soares C.M."/>
            <person name="Birren B.W."/>
            <person name="Cuomo C.A."/>
        </authorList>
    </citation>
    <scope>NUCLEOTIDE SEQUENCE [LARGE SCALE GENOMIC DNA]</scope>
    <source>
        <strain evidence="2">ATCC MYA-826 / Pb01</strain>
    </source>
</reference>
<organism evidence="1 2">
    <name type="scientific">Paracoccidioides lutzii (strain ATCC MYA-826 / Pb01)</name>
    <name type="common">Paracoccidioides brasiliensis</name>
    <dbReference type="NCBI Taxonomy" id="502779"/>
    <lineage>
        <taxon>Eukaryota</taxon>
        <taxon>Fungi</taxon>
        <taxon>Dikarya</taxon>
        <taxon>Ascomycota</taxon>
        <taxon>Pezizomycotina</taxon>
        <taxon>Eurotiomycetes</taxon>
        <taxon>Eurotiomycetidae</taxon>
        <taxon>Onygenales</taxon>
        <taxon>Ajellomycetaceae</taxon>
        <taxon>Paracoccidioides</taxon>
    </lineage>
</organism>
<dbReference type="GO" id="GO:0003735">
    <property type="term" value="F:structural constituent of ribosome"/>
    <property type="evidence" value="ECO:0007669"/>
    <property type="project" value="TreeGrafter"/>
</dbReference>
<dbReference type="RefSeq" id="XP_015700254.1">
    <property type="nucleotide sequence ID" value="XM_015843919.1"/>
</dbReference>
<name>C1GNP6_PARBA</name>